<dbReference type="STRING" id="1619234.SAMN05421730_103140"/>
<reference evidence="3 4" key="1">
    <citation type="submission" date="2016-09" db="EMBL/GenBank/DDBJ databases">
        <authorList>
            <person name="Capua I."/>
            <person name="De Benedictis P."/>
            <person name="Joannis T."/>
            <person name="Lombin L.H."/>
            <person name="Cattoli G."/>
        </authorList>
    </citation>
    <scope>NUCLEOTIDE SEQUENCE [LARGE SCALE GENOMIC DNA]</scope>
    <source>
        <strain evidence="3 4">GluBS11</strain>
    </source>
</reference>
<keyword evidence="4" id="KW-1185">Reference proteome</keyword>
<protein>
    <submittedName>
        <fullName evidence="3">Helix-turn-helix</fullName>
    </submittedName>
</protein>
<evidence type="ECO:0000313" key="4">
    <source>
        <dbReference type="Proteomes" id="UP000199315"/>
    </source>
</evidence>
<evidence type="ECO:0000313" key="3">
    <source>
        <dbReference type="EMBL" id="SCP99070.1"/>
    </source>
</evidence>
<dbReference type="SUPFAM" id="SSF47413">
    <property type="entry name" value="lambda repressor-like DNA-binding domains"/>
    <property type="match status" value="1"/>
</dbReference>
<name>A0A1D3TXJ0_9FIRM</name>
<dbReference type="InterPro" id="IPR001387">
    <property type="entry name" value="Cro/C1-type_HTH"/>
</dbReference>
<accession>A0A1D3TXJ0</accession>
<dbReference type="PROSITE" id="PS50943">
    <property type="entry name" value="HTH_CROC1"/>
    <property type="match status" value="1"/>
</dbReference>
<gene>
    <name evidence="3" type="ORF">SAMN05421730_103140</name>
</gene>
<dbReference type="GO" id="GO:0003677">
    <property type="term" value="F:DNA binding"/>
    <property type="evidence" value="ECO:0007669"/>
    <property type="project" value="UniProtKB-KW"/>
</dbReference>
<dbReference type="Gene3D" id="1.10.260.40">
    <property type="entry name" value="lambda repressor-like DNA-binding domains"/>
    <property type="match status" value="1"/>
</dbReference>
<sequence length="105" mass="11609">MYYDIAESGMRIKAERRRRGFTQDILSEKLNISVNGLAKIENGKNGASVDTLVAISALFGISMDYLTHGAVLSIEERVSILLKGKTEKQIDLALKILKGILENIE</sequence>
<dbReference type="PANTHER" id="PTHR46558">
    <property type="entry name" value="TRACRIPTIONAL REGULATORY PROTEIN-RELATED-RELATED"/>
    <property type="match status" value="1"/>
</dbReference>
<dbReference type="SMART" id="SM00530">
    <property type="entry name" value="HTH_XRE"/>
    <property type="match status" value="1"/>
</dbReference>
<dbReference type="EMBL" id="FMKA01000031">
    <property type="protein sequence ID" value="SCP99070.1"/>
    <property type="molecule type" value="Genomic_DNA"/>
</dbReference>
<evidence type="ECO:0000259" key="2">
    <source>
        <dbReference type="PROSITE" id="PS50943"/>
    </source>
</evidence>
<organism evidence="3 4">
    <name type="scientific">Anaerobium acetethylicum</name>
    <dbReference type="NCBI Taxonomy" id="1619234"/>
    <lineage>
        <taxon>Bacteria</taxon>
        <taxon>Bacillati</taxon>
        <taxon>Bacillota</taxon>
        <taxon>Clostridia</taxon>
        <taxon>Lachnospirales</taxon>
        <taxon>Lachnospiraceae</taxon>
        <taxon>Anaerobium</taxon>
    </lineage>
</organism>
<dbReference type="CDD" id="cd00093">
    <property type="entry name" value="HTH_XRE"/>
    <property type="match status" value="1"/>
</dbReference>
<proteinExistence type="predicted"/>
<dbReference type="AlphaFoldDB" id="A0A1D3TXJ0"/>
<dbReference type="Proteomes" id="UP000199315">
    <property type="component" value="Unassembled WGS sequence"/>
</dbReference>
<keyword evidence="1" id="KW-0238">DNA-binding</keyword>
<feature type="domain" description="HTH cro/C1-type" evidence="2">
    <location>
        <begin position="12"/>
        <end position="66"/>
    </location>
</feature>
<evidence type="ECO:0000256" key="1">
    <source>
        <dbReference type="ARBA" id="ARBA00023125"/>
    </source>
</evidence>
<dbReference type="RefSeq" id="WP_169823753.1">
    <property type="nucleotide sequence ID" value="NZ_FMKA01000031.1"/>
</dbReference>
<dbReference type="Pfam" id="PF01381">
    <property type="entry name" value="HTH_3"/>
    <property type="match status" value="1"/>
</dbReference>
<dbReference type="InterPro" id="IPR010982">
    <property type="entry name" value="Lambda_DNA-bd_dom_sf"/>
</dbReference>
<dbReference type="PANTHER" id="PTHR46558:SF4">
    <property type="entry name" value="DNA-BIDING PHAGE PROTEIN"/>
    <property type="match status" value="1"/>
</dbReference>